<dbReference type="AlphaFoldDB" id="B9WL81"/>
<organism evidence="11 12">
    <name type="scientific">Candida dubliniensis (strain CD36 / ATCC MYA-646 / CBS 7987 / NCPF 3949 / NRRL Y-17841)</name>
    <name type="common">Yeast</name>
    <dbReference type="NCBI Taxonomy" id="573826"/>
    <lineage>
        <taxon>Eukaryota</taxon>
        <taxon>Fungi</taxon>
        <taxon>Dikarya</taxon>
        <taxon>Ascomycota</taxon>
        <taxon>Saccharomycotina</taxon>
        <taxon>Pichiomycetes</taxon>
        <taxon>Debaryomycetaceae</taxon>
        <taxon>Candida/Lodderomyces clade</taxon>
        <taxon>Candida</taxon>
    </lineage>
</organism>
<dbReference type="InterPro" id="IPR045886">
    <property type="entry name" value="ThiF/MoeB/HesA"/>
</dbReference>
<name>B9WL81_CANDC</name>
<dbReference type="CGD" id="CAL0000170533">
    <property type="gene designation" value="Cd36_27820"/>
</dbReference>
<dbReference type="PANTHER" id="PTHR10953:SF162">
    <property type="entry name" value="SUMO-ACTIVATING ENZYME SUBUNIT 1"/>
    <property type="match status" value="1"/>
</dbReference>
<dbReference type="VEuPathDB" id="FungiDB:CD36_27820"/>
<dbReference type="OrthoDB" id="1708823at2759"/>
<comment type="similarity">
    <text evidence="4">Belongs to the ubiquitin-activating E1 family.</text>
</comment>
<keyword evidence="7" id="KW-0539">Nucleus</keyword>
<dbReference type="GeneID" id="8049594"/>
<evidence type="ECO:0000256" key="3">
    <source>
        <dbReference type="ARBA" id="ARBA00004718"/>
    </source>
</evidence>
<comment type="pathway">
    <text evidence="3">Protein modification; protein sumoylation.</text>
</comment>
<evidence type="ECO:0000256" key="2">
    <source>
        <dbReference type="ARBA" id="ARBA00004496"/>
    </source>
</evidence>
<evidence type="ECO:0000256" key="8">
    <source>
        <dbReference type="ARBA" id="ARBA00044354"/>
    </source>
</evidence>
<evidence type="ECO:0000313" key="11">
    <source>
        <dbReference type="EMBL" id="CAX39786.1"/>
    </source>
</evidence>
<sequence>MSDELSPDEIALYDRQIRLWGTSTQLKLRSTKILLINLGAIGSEIVKNLVLGGINTIEILDNSTIKPQDFAAQFFLPNEEDSACIGQLKLPLVIEKIRELNNRVNLSINTDMTIDQLESNYLKKFDLIIATEINNKSEIFQLNKLTRNLNIPMYLTGMHGLFGYIITDLIEHESILTKPKGNVARQSGVQLSPNKTIINVTSTNNNDHDNNNDNGSGKNELITIKDQFVPIDSIFVSKKLPTQFTKKQLTKKISPILPLIFALFEIDLPTIDNKEVLPSIDIEILKAKSIEICHKFEIPHEIITQQYYEMFSKCAFTEFAPISAILGGTVAQDVIQFLSGKESPINNVLVLDSITSEMPIYSL</sequence>
<dbReference type="GO" id="GO:0005737">
    <property type="term" value="C:cytoplasm"/>
    <property type="evidence" value="ECO:0007669"/>
    <property type="project" value="UniProtKB-SubCell"/>
</dbReference>
<dbReference type="eggNOG" id="KOG2014">
    <property type="taxonomic scope" value="Eukaryota"/>
</dbReference>
<evidence type="ECO:0000256" key="7">
    <source>
        <dbReference type="ARBA" id="ARBA00023242"/>
    </source>
</evidence>
<dbReference type="InterPro" id="IPR000594">
    <property type="entry name" value="ThiF_NAD_FAD-bd"/>
</dbReference>
<dbReference type="Pfam" id="PF00899">
    <property type="entry name" value="ThiF"/>
    <property type="match status" value="1"/>
</dbReference>
<proteinExistence type="inferred from homology"/>
<dbReference type="InterPro" id="IPR035985">
    <property type="entry name" value="Ubiquitin-activating_enz"/>
</dbReference>
<dbReference type="Gene3D" id="3.40.50.720">
    <property type="entry name" value="NAD(P)-binding Rossmann-like Domain"/>
    <property type="match status" value="1"/>
</dbReference>
<evidence type="ECO:0000256" key="6">
    <source>
        <dbReference type="ARBA" id="ARBA00022786"/>
    </source>
</evidence>
<evidence type="ECO:0000313" key="12">
    <source>
        <dbReference type="Proteomes" id="UP000002605"/>
    </source>
</evidence>
<keyword evidence="6" id="KW-0833">Ubl conjugation pathway</keyword>
<keyword evidence="5" id="KW-0963">Cytoplasm</keyword>
<evidence type="ECO:0000256" key="1">
    <source>
        <dbReference type="ARBA" id="ARBA00004123"/>
    </source>
</evidence>
<dbReference type="HOGENOM" id="CLU_002556_4_1_1"/>
<dbReference type="Proteomes" id="UP000002605">
    <property type="component" value="Chromosome R"/>
</dbReference>
<dbReference type="RefSeq" id="XP_002421842.1">
    <property type="nucleotide sequence ID" value="XM_002421797.1"/>
</dbReference>
<protein>
    <recommendedName>
        <fullName evidence="8">Ubiquitin-like 1-activating enzyme E1A</fullName>
    </recommendedName>
</protein>
<evidence type="ECO:0000313" key="10">
    <source>
        <dbReference type="CGD" id="CAL0000170533"/>
    </source>
</evidence>
<dbReference type="PANTHER" id="PTHR10953">
    <property type="entry name" value="UBIQUITIN-ACTIVATING ENZYME E1"/>
    <property type="match status" value="1"/>
</dbReference>
<feature type="domain" description="THIF-type NAD/FAD binding fold" evidence="9">
    <location>
        <begin position="13"/>
        <end position="358"/>
    </location>
</feature>
<dbReference type="GO" id="GO:0016925">
    <property type="term" value="P:protein sumoylation"/>
    <property type="evidence" value="ECO:0007669"/>
    <property type="project" value="TreeGrafter"/>
</dbReference>
<dbReference type="InterPro" id="IPR000011">
    <property type="entry name" value="UBQ/SUMO-activ_enz_E1-like"/>
</dbReference>
<dbReference type="CDD" id="cd01492">
    <property type="entry name" value="Aos1_SUMO"/>
    <property type="match status" value="1"/>
</dbReference>
<comment type="subcellular location">
    <subcellularLocation>
        <location evidence="2">Cytoplasm</location>
    </subcellularLocation>
    <subcellularLocation>
        <location evidence="1">Nucleus</location>
    </subcellularLocation>
</comment>
<dbReference type="KEGG" id="cdu:CD36_27820"/>
<reference evidence="11 12" key="1">
    <citation type="journal article" date="2009" name="Genome Res.">
        <title>Comparative genomics of the fungal pathogens Candida dubliniensis and Candida albicans.</title>
        <authorList>
            <person name="Jackson A.P."/>
            <person name="Gamble J.A."/>
            <person name="Yeomans T."/>
            <person name="Moran G.P."/>
            <person name="Saunders D."/>
            <person name="Harris D."/>
            <person name="Aslett M."/>
            <person name="Barrell J.F."/>
            <person name="Butler G."/>
            <person name="Citiulo F."/>
            <person name="Coleman D.C."/>
            <person name="de Groot P.W.J."/>
            <person name="Goodwin T.J."/>
            <person name="Quail M.A."/>
            <person name="McQuillan J."/>
            <person name="Munro C.A."/>
            <person name="Pain A."/>
            <person name="Poulter R.T."/>
            <person name="Rajandream M.A."/>
            <person name="Renauld H."/>
            <person name="Spiering M.J."/>
            <person name="Tivey A."/>
            <person name="Gow N.A.R."/>
            <person name="Barrell B."/>
            <person name="Sullivan D.J."/>
            <person name="Berriman M."/>
        </authorList>
    </citation>
    <scope>NUCLEOTIDE SEQUENCE [LARGE SCALE GENOMIC DNA]</scope>
    <source>
        <strain evidence="12">CD36 / ATCC MYA-646 / CBS 7987 / NCPF 3949 / NRRL Y-17841</strain>
    </source>
</reference>
<gene>
    <name evidence="10" type="ordered locus">Cd36_27820</name>
    <name evidence="11" type="ORF">CD36_27820</name>
</gene>
<dbReference type="SUPFAM" id="SSF69572">
    <property type="entry name" value="Activating enzymes of the ubiquitin-like proteins"/>
    <property type="match status" value="1"/>
</dbReference>
<evidence type="ECO:0000259" key="9">
    <source>
        <dbReference type="Pfam" id="PF00899"/>
    </source>
</evidence>
<keyword evidence="12" id="KW-1185">Reference proteome</keyword>
<dbReference type="PRINTS" id="PR01849">
    <property type="entry name" value="UBIQUITINACT"/>
</dbReference>
<evidence type="ECO:0000256" key="4">
    <source>
        <dbReference type="ARBA" id="ARBA00005673"/>
    </source>
</evidence>
<evidence type="ECO:0000256" key="5">
    <source>
        <dbReference type="ARBA" id="ARBA00022490"/>
    </source>
</evidence>
<accession>B9WL81</accession>
<dbReference type="EMBL" id="FM992695">
    <property type="protein sequence ID" value="CAX39786.1"/>
    <property type="molecule type" value="Genomic_DNA"/>
</dbReference>
<dbReference type="GO" id="GO:0031510">
    <property type="term" value="C:SUMO activating enzyme complex"/>
    <property type="evidence" value="ECO:0007669"/>
    <property type="project" value="TreeGrafter"/>
</dbReference>
<dbReference type="GO" id="GO:0019948">
    <property type="term" value="F:SUMO activating enzyme activity"/>
    <property type="evidence" value="ECO:0007669"/>
    <property type="project" value="TreeGrafter"/>
</dbReference>